<organism evidence="2 3">
    <name type="scientific">Vespula pensylvanica</name>
    <name type="common">Western yellow jacket</name>
    <name type="synonym">Wasp</name>
    <dbReference type="NCBI Taxonomy" id="30213"/>
    <lineage>
        <taxon>Eukaryota</taxon>
        <taxon>Metazoa</taxon>
        <taxon>Ecdysozoa</taxon>
        <taxon>Arthropoda</taxon>
        <taxon>Hexapoda</taxon>
        <taxon>Insecta</taxon>
        <taxon>Pterygota</taxon>
        <taxon>Neoptera</taxon>
        <taxon>Endopterygota</taxon>
        <taxon>Hymenoptera</taxon>
        <taxon>Apocrita</taxon>
        <taxon>Aculeata</taxon>
        <taxon>Vespoidea</taxon>
        <taxon>Vespidae</taxon>
        <taxon>Vespinae</taxon>
        <taxon>Vespula</taxon>
    </lineage>
</organism>
<evidence type="ECO:0000313" key="3">
    <source>
        <dbReference type="Proteomes" id="UP000600918"/>
    </source>
</evidence>
<feature type="region of interest" description="Disordered" evidence="1">
    <location>
        <begin position="54"/>
        <end position="112"/>
    </location>
</feature>
<evidence type="ECO:0000256" key="1">
    <source>
        <dbReference type="SAM" id="MobiDB-lite"/>
    </source>
</evidence>
<accession>A0A834UBS4</accession>
<protein>
    <submittedName>
        <fullName evidence="2">Uncharacterized protein</fullName>
    </submittedName>
</protein>
<proteinExistence type="predicted"/>
<gene>
    <name evidence="2" type="ORF">H0235_005635</name>
</gene>
<reference evidence="2" key="1">
    <citation type="journal article" date="2020" name="G3 (Bethesda)">
        <title>High-Quality Assemblies for Three Invasive Social Wasps from the &lt;i&gt;Vespula&lt;/i&gt; Genus.</title>
        <authorList>
            <person name="Harrop T.W.R."/>
            <person name="Guhlin J."/>
            <person name="McLaughlin G.M."/>
            <person name="Permina E."/>
            <person name="Stockwell P."/>
            <person name="Gilligan J."/>
            <person name="Le Lec M.F."/>
            <person name="Gruber M.A.M."/>
            <person name="Quinn O."/>
            <person name="Lovegrove M."/>
            <person name="Duncan E.J."/>
            <person name="Remnant E.J."/>
            <person name="Van Eeckhoven J."/>
            <person name="Graham B."/>
            <person name="Knapp R.A."/>
            <person name="Langford K.W."/>
            <person name="Kronenberg Z."/>
            <person name="Press M.O."/>
            <person name="Eacker S.M."/>
            <person name="Wilson-Rankin E.E."/>
            <person name="Purcell J."/>
            <person name="Lester P.J."/>
            <person name="Dearden P.K."/>
        </authorList>
    </citation>
    <scope>NUCLEOTIDE SEQUENCE</scope>
    <source>
        <strain evidence="2">Volc-1</strain>
    </source>
</reference>
<sequence>MGPITGRLHPLGTPERDKHRDALTSQGVVETSKWPTCGRISMMMLTRTDVLRDRRTGDEIGNKQDGTMERLANERERQREKETTMKREPAATAAGRDKPRGNLLGFPQVEFA</sequence>
<comment type="caution">
    <text evidence="2">The sequence shown here is derived from an EMBL/GenBank/DDBJ whole genome shotgun (WGS) entry which is preliminary data.</text>
</comment>
<keyword evidence="3" id="KW-1185">Reference proteome</keyword>
<dbReference type="AlphaFoldDB" id="A0A834UBS4"/>
<feature type="region of interest" description="Disordered" evidence="1">
    <location>
        <begin position="1"/>
        <end position="27"/>
    </location>
</feature>
<dbReference type="EMBL" id="JACSDY010000004">
    <property type="protein sequence ID" value="KAF7429237.1"/>
    <property type="molecule type" value="Genomic_DNA"/>
</dbReference>
<feature type="compositionally biased region" description="Basic and acidic residues" evidence="1">
    <location>
        <begin position="54"/>
        <end position="100"/>
    </location>
</feature>
<evidence type="ECO:0000313" key="2">
    <source>
        <dbReference type="EMBL" id="KAF7429237.1"/>
    </source>
</evidence>
<dbReference type="Proteomes" id="UP000600918">
    <property type="component" value="Unassembled WGS sequence"/>
</dbReference>
<name>A0A834UBS4_VESPE</name>